<dbReference type="Proteomes" id="UP000029096">
    <property type="component" value="Unassembled WGS sequence"/>
</dbReference>
<dbReference type="eggNOG" id="ENOG5032TR0">
    <property type="taxonomic scope" value="Bacteria"/>
</dbReference>
<evidence type="ECO:0000313" key="1">
    <source>
        <dbReference type="EMBL" id="KFI46743.1"/>
    </source>
</evidence>
<dbReference type="AlphaFoldDB" id="A0A086ZJP3"/>
<accession>A0A086ZJP3</accession>
<dbReference type="OrthoDB" id="9810135at2"/>
<dbReference type="EMBL" id="JGYP01000001">
    <property type="protein sequence ID" value="KFI46743.1"/>
    <property type="molecule type" value="Genomic_DNA"/>
</dbReference>
<proteinExistence type="predicted"/>
<reference evidence="1 2" key="1">
    <citation type="submission" date="2014-03" db="EMBL/GenBank/DDBJ databases">
        <title>Genomics of Bifidobacteria.</title>
        <authorList>
            <person name="Ventura M."/>
            <person name="Milani C."/>
            <person name="Lugli G.A."/>
        </authorList>
    </citation>
    <scope>NUCLEOTIDE SEQUENCE [LARGE SCALE GENOMIC DNA]</scope>
    <source>
        <strain evidence="1 2">DSM 22767</strain>
    </source>
</reference>
<dbReference type="RefSeq" id="WP_033520271.1">
    <property type="nucleotide sequence ID" value="NZ_JDUS01000001.1"/>
</dbReference>
<sequence>MLKDELYAFEHVFGGYLAETQSDPEYRKRATYYGKAMLKEGQFADSATPCARSILSFNYTQPFDLDDLHVTQMRNIHGDCGAPILGINPIGREHVGAAYGGDEPYTDPIRDERYPFTKSFRVLEQRGNMSYKGILDPAEDGRPLDRISIFGHGMGDADYTYFKTIFDAANLYDGSVNIEFLYTRGDYEDSVRASLNEGIRNIITRYEQDVPEADGRTDLLTKMEIEGRLTIRPLPEYGGLAPFRVRIVFMVSRR</sequence>
<organism evidence="1 2">
    <name type="scientific">Bifidobacterium bohemicum DSM 22767</name>
    <dbReference type="NCBI Taxonomy" id="1437606"/>
    <lineage>
        <taxon>Bacteria</taxon>
        <taxon>Bacillati</taxon>
        <taxon>Actinomycetota</taxon>
        <taxon>Actinomycetes</taxon>
        <taxon>Bifidobacteriales</taxon>
        <taxon>Bifidobacteriaceae</taxon>
        <taxon>Bifidobacterium</taxon>
    </lineage>
</organism>
<name>A0A086ZJP3_9BIFI</name>
<protein>
    <submittedName>
        <fullName evidence="1">Uncharacterized protein</fullName>
    </submittedName>
</protein>
<gene>
    <name evidence="1" type="ORF">BBOH_0215</name>
</gene>
<keyword evidence="2" id="KW-1185">Reference proteome</keyword>
<evidence type="ECO:0000313" key="2">
    <source>
        <dbReference type="Proteomes" id="UP000029096"/>
    </source>
</evidence>
<comment type="caution">
    <text evidence="1">The sequence shown here is derived from an EMBL/GenBank/DDBJ whole genome shotgun (WGS) entry which is preliminary data.</text>
</comment>